<protein>
    <submittedName>
        <fullName evidence="2">Uncharacterized protein</fullName>
    </submittedName>
</protein>
<proteinExistence type="predicted"/>
<dbReference type="AlphaFoldDB" id="A0AAD2CWQ0"/>
<feature type="compositionally biased region" description="Low complexity" evidence="1">
    <location>
        <begin position="457"/>
        <end position="471"/>
    </location>
</feature>
<feature type="region of interest" description="Disordered" evidence="1">
    <location>
        <begin position="212"/>
        <end position="231"/>
    </location>
</feature>
<evidence type="ECO:0000313" key="2">
    <source>
        <dbReference type="EMBL" id="CAJ1945575.1"/>
    </source>
</evidence>
<comment type="caution">
    <text evidence="2">The sequence shown here is derived from an EMBL/GenBank/DDBJ whole genome shotgun (WGS) entry which is preliminary data.</text>
</comment>
<reference evidence="2" key="1">
    <citation type="submission" date="2023-08" db="EMBL/GenBank/DDBJ databases">
        <authorList>
            <person name="Audoor S."/>
            <person name="Bilcke G."/>
        </authorList>
    </citation>
    <scope>NUCLEOTIDE SEQUENCE</scope>
</reference>
<feature type="compositionally biased region" description="Basic and acidic residues" evidence="1">
    <location>
        <begin position="413"/>
        <end position="455"/>
    </location>
</feature>
<dbReference type="EMBL" id="CAKOGP040001446">
    <property type="protein sequence ID" value="CAJ1945575.1"/>
    <property type="molecule type" value="Genomic_DNA"/>
</dbReference>
<keyword evidence="3" id="KW-1185">Reference proteome</keyword>
<name>A0AAD2CWQ0_9STRA</name>
<feature type="compositionally biased region" description="Basic and acidic residues" evidence="1">
    <location>
        <begin position="502"/>
        <end position="511"/>
    </location>
</feature>
<feature type="region of interest" description="Disordered" evidence="1">
    <location>
        <begin position="397"/>
        <end position="511"/>
    </location>
</feature>
<organism evidence="2 3">
    <name type="scientific">Cylindrotheca closterium</name>
    <dbReference type="NCBI Taxonomy" id="2856"/>
    <lineage>
        <taxon>Eukaryota</taxon>
        <taxon>Sar</taxon>
        <taxon>Stramenopiles</taxon>
        <taxon>Ochrophyta</taxon>
        <taxon>Bacillariophyta</taxon>
        <taxon>Bacillariophyceae</taxon>
        <taxon>Bacillariophycidae</taxon>
        <taxon>Bacillariales</taxon>
        <taxon>Bacillariaceae</taxon>
        <taxon>Cylindrotheca</taxon>
    </lineage>
</organism>
<accession>A0AAD2CWQ0</accession>
<evidence type="ECO:0000256" key="1">
    <source>
        <dbReference type="SAM" id="MobiDB-lite"/>
    </source>
</evidence>
<dbReference type="Proteomes" id="UP001295423">
    <property type="component" value="Unassembled WGS sequence"/>
</dbReference>
<feature type="compositionally biased region" description="Acidic residues" evidence="1">
    <location>
        <begin position="472"/>
        <end position="485"/>
    </location>
</feature>
<gene>
    <name evidence="2" type="ORF">CYCCA115_LOCUS9719</name>
</gene>
<evidence type="ECO:0000313" key="3">
    <source>
        <dbReference type="Proteomes" id="UP001295423"/>
    </source>
</evidence>
<sequence>MLRSTRCISQLEQRMRRLPIHPKSFQCHFSSVDAAKKEDDSGEDKKEFKKQPFVTAKLEPGEWDLQRTNPYFRPKPPRSRMISAEDFANRPPVGFENEFGSYEDSMVSLSWLDQKTSRKIYQIYVDMMVLSQQQHKTTSHEYVCRVIAQKFNITPTRAAAVIQLQHAEEQMRQHNPDMLCDDQAKYAEEAIQQNIRDAYKAQRAQIPKQPFVEDPVGAHGRGEPDETSVSWTSTDDIYDLEDKITQANVRDAEQARLIIDGHLYKEDVDDVQVQVKTDSTTKRLLKDKKKIADELEEASGSIPYPETNAKGEKRDRWKFVAKVVNTRAMRKKGRRVTKYTNNNVENTLVEHDGELRVATVAEAKQVAWKPTRTKGNEYIFEGAKKAWLEKTLEGKTGVWGRAPPTMASQSTKKAAEEKKEEEKVVEAASKEEASIDSKEEKKEDEKVEASDKDSSDSSDSGSDSASSSDSSDSSDSDSSDSDSDLEESKEKEEASPDDAVEEPGKEKKEEK</sequence>